<dbReference type="AlphaFoldDB" id="A0A1B1AJQ7"/>
<dbReference type="SUPFAM" id="SSF47240">
    <property type="entry name" value="Ferritin-like"/>
    <property type="match status" value="1"/>
</dbReference>
<evidence type="ECO:0000313" key="2">
    <source>
        <dbReference type="Proteomes" id="UP000092498"/>
    </source>
</evidence>
<keyword evidence="2" id="KW-1185">Reference proteome</keyword>
<reference evidence="1 2" key="1">
    <citation type="submission" date="2015-11" db="EMBL/GenBank/DDBJ databases">
        <title>Whole-Genome Sequence of Candidatus Oderbacter manganicum from the National Park Lower Oder Valley, Germany.</title>
        <authorList>
            <person name="Braun B."/>
            <person name="Liere K."/>
            <person name="Szewzyk U."/>
        </authorList>
    </citation>
    <scope>NUCLEOTIDE SEQUENCE [LARGE SCALE GENOMIC DNA]</scope>
    <source>
        <strain evidence="1 2">OTSz_A_272</strain>
    </source>
</reference>
<dbReference type="Pfam" id="PF11583">
    <property type="entry name" value="AurF"/>
    <property type="match status" value="1"/>
</dbReference>
<name>A0A1B1AJQ7_9PROT</name>
<gene>
    <name evidence="1" type="ORF">ATE48_13140</name>
</gene>
<dbReference type="GO" id="GO:0016491">
    <property type="term" value="F:oxidoreductase activity"/>
    <property type="evidence" value="ECO:0007669"/>
    <property type="project" value="InterPro"/>
</dbReference>
<dbReference type="KEGG" id="cbot:ATE48_13140"/>
<evidence type="ECO:0000313" key="1">
    <source>
        <dbReference type="EMBL" id="ANP46787.1"/>
    </source>
</evidence>
<organism evidence="1 2">
    <name type="scientific">Candidatus Viadribacter manganicus</name>
    <dbReference type="NCBI Taxonomy" id="1759059"/>
    <lineage>
        <taxon>Bacteria</taxon>
        <taxon>Pseudomonadati</taxon>
        <taxon>Pseudomonadota</taxon>
        <taxon>Alphaproteobacteria</taxon>
        <taxon>Hyphomonadales</taxon>
        <taxon>Hyphomonadaceae</taxon>
        <taxon>Candidatus Viadribacter</taxon>
    </lineage>
</organism>
<dbReference type="Gene3D" id="1.10.620.20">
    <property type="entry name" value="Ribonucleotide Reductase, subunit A"/>
    <property type="match status" value="1"/>
</dbReference>
<dbReference type="EMBL" id="CP013244">
    <property type="protein sequence ID" value="ANP46787.1"/>
    <property type="molecule type" value="Genomic_DNA"/>
</dbReference>
<dbReference type="STRING" id="1759059.ATE48_13140"/>
<dbReference type="RefSeq" id="WP_066772225.1">
    <property type="nucleotide sequence ID" value="NZ_CP013244.1"/>
</dbReference>
<dbReference type="CDD" id="cd00657">
    <property type="entry name" value="Ferritin_like"/>
    <property type="match status" value="1"/>
</dbReference>
<dbReference type="InParanoid" id="A0A1B1AJQ7"/>
<dbReference type="InterPro" id="IPR025859">
    <property type="entry name" value="AurF/CmlI"/>
</dbReference>
<proteinExistence type="predicted"/>
<dbReference type="Proteomes" id="UP000092498">
    <property type="component" value="Chromosome"/>
</dbReference>
<sequence>MRVTIVEGPPQDVRSFEETDLVDKLTMDDVETIREIFHTPLIGSFNWDYDSANAKIRRLYELGKVHNWNAHLDVDWDAPCDMSDFPTESSLSALAGYPEYEALSHEEKVRFAWKGHAQTMSQFLHGEQGALLVASQLVSCAPTADAKLYAASQTFDEARHVEVFNAYLRRRCKMVYPINKNLKALIDKVLADERWDLKFIGMQLIIEGLALAAFGAQIRTTKDPLLKQILELVMRDEGRHVAFGVNYLEDWIKALPQQEIEDRAEFAYQACVIMRDRLFGLDVIREYGFDEEAARKHILDSTVIGLFRELLFERIMPNLKRVGLLTERMRPKYEALGALKYEDMSGDVMIDWAQLERPLPTKEYLEAARAAAE</sequence>
<dbReference type="InterPro" id="IPR012348">
    <property type="entry name" value="RNR-like"/>
</dbReference>
<protein>
    <submittedName>
        <fullName evidence="1">Ferritin</fullName>
    </submittedName>
</protein>
<dbReference type="InterPro" id="IPR009078">
    <property type="entry name" value="Ferritin-like_SF"/>
</dbReference>
<dbReference type="OrthoDB" id="5500270at2"/>
<accession>A0A1B1AJQ7</accession>